<evidence type="ECO:0000256" key="5">
    <source>
        <dbReference type="ARBA" id="ARBA00022840"/>
    </source>
</evidence>
<dbReference type="EMBL" id="JAACJO010000008">
    <property type="protein sequence ID" value="KAF5354957.1"/>
    <property type="molecule type" value="Genomic_DNA"/>
</dbReference>
<evidence type="ECO:0000256" key="4">
    <source>
        <dbReference type="ARBA" id="ARBA00022777"/>
    </source>
</evidence>
<feature type="compositionally biased region" description="Basic and acidic residues" evidence="8">
    <location>
        <begin position="350"/>
        <end position="363"/>
    </location>
</feature>
<evidence type="ECO:0000313" key="10">
    <source>
        <dbReference type="Proteomes" id="UP000559027"/>
    </source>
</evidence>
<keyword evidence="10" id="KW-1185">Reference proteome</keyword>
<evidence type="ECO:0000256" key="2">
    <source>
        <dbReference type="ARBA" id="ARBA00022679"/>
    </source>
</evidence>
<evidence type="ECO:0000256" key="3">
    <source>
        <dbReference type="ARBA" id="ARBA00022741"/>
    </source>
</evidence>
<dbReference type="Pfam" id="PF01513">
    <property type="entry name" value="NAD_kinase"/>
    <property type="match status" value="1"/>
</dbReference>
<dbReference type="OrthoDB" id="24581at2759"/>
<keyword evidence="6" id="KW-0521">NADP</keyword>
<dbReference type="GO" id="GO:0006741">
    <property type="term" value="P:NADP+ biosynthetic process"/>
    <property type="evidence" value="ECO:0007669"/>
    <property type="project" value="InterPro"/>
</dbReference>
<keyword evidence="3" id="KW-0547">Nucleotide-binding</keyword>
<dbReference type="Proteomes" id="UP000559027">
    <property type="component" value="Unassembled WGS sequence"/>
</dbReference>
<dbReference type="InterPro" id="IPR017438">
    <property type="entry name" value="ATP-NAD_kinase_N"/>
</dbReference>
<dbReference type="GO" id="GO:0005524">
    <property type="term" value="F:ATP binding"/>
    <property type="evidence" value="ECO:0007669"/>
    <property type="project" value="UniProtKB-KW"/>
</dbReference>
<evidence type="ECO:0000256" key="6">
    <source>
        <dbReference type="ARBA" id="ARBA00022857"/>
    </source>
</evidence>
<keyword evidence="5" id="KW-0067">ATP-binding</keyword>
<feature type="region of interest" description="Disordered" evidence="8">
    <location>
        <begin position="343"/>
        <end position="363"/>
    </location>
</feature>
<dbReference type="Gene3D" id="3.40.50.10330">
    <property type="entry name" value="Probable inorganic polyphosphate/atp-NAD kinase, domain 1"/>
    <property type="match status" value="1"/>
</dbReference>
<dbReference type="GO" id="GO:0019674">
    <property type="term" value="P:NAD+ metabolic process"/>
    <property type="evidence" value="ECO:0007669"/>
    <property type="project" value="InterPro"/>
</dbReference>
<dbReference type="FunFam" id="2.60.200.30:FF:000009">
    <property type="entry name" value="Poly(P)/ATP NAD kinase"/>
    <property type="match status" value="1"/>
</dbReference>
<accession>A0A8H5FZX3</accession>
<dbReference type="PANTHER" id="PTHR20275:SF26">
    <property type="entry name" value="NADH KINASE POS5, MITOCHONDRIAL"/>
    <property type="match status" value="1"/>
</dbReference>
<dbReference type="GO" id="GO:0003951">
    <property type="term" value="F:NAD+ kinase activity"/>
    <property type="evidence" value="ECO:0007669"/>
    <property type="project" value="InterPro"/>
</dbReference>
<keyword evidence="4" id="KW-0418">Kinase</keyword>
<name>A0A8H5FZX3_9AGAR</name>
<protein>
    <recommendedName>
        <fullName evidence="11">ATP-NAD kinase</fullName>
    </recommendedName>
</protein>
<dbReference type="HAMAP" id="MF_00361">
    <property type="entry name" value="NAD_kinase"/>
    <property type="match status" value="1"/>
</dbReference>
<comment type="caution">
    <text evidence="9">The sequence shown here is derived from an EMBL/GenBank/DDBJ whole genome shotgun (WGS) entry which is preliminary data.</text>
</comment>
<reference evidence="9 10" key="1">
    <citation type="journal article" date="2020" name="ISME J.">
        <title>Uncovering the hidden diversity of litter-decomposition mechanisms in mushroom-forming fungi.</title>
        <authorList>
            <person name="Floudas D."/>
            <person name="Bentzer J."/>
            <person name="Ahren D."/>
            <person name="Johansson T."/>
            <person name="Persson P."/>
            <person name="Tunlid A."/>
        </authorList>
    </citation>
    <scope>NUCLEOTIDE SEQUENCE [LARGE SCALE GENOMIC DNA]</scope>
    <source>
        <strain evidence="9 10">CBS 146.42</strain>
    </source>
</reference>
<keyword evidence="7" id="KW-0520">NAD</keyword>
<dbReference type="AlphaFoldDB" id="A0A8H5FZX3"/>
<evidence type="ECO:0000256" key="1">
    <source>
        <dbReference type="ARBA" id="ARBA00010995"/>
    </source>
</evidence>
<comment type="similarity">
    <text evidence="1">Belongs to the NAD kinase family.</text>
</comment>
<keyword evidence="2" id="KW-0808">Transferase</keyword>
<dbReference type="PANTHER" id="PTHR20275">
    <property type="entry name" value="NAD KINASE"/>
    <property type="match status" value="1"/>
</dbReference>
<gene>
    <name evidence="9" type="ORF">D9756_005424</name>
</gene>
<evidence type="ECO:0000256" key="7">
    <source>
        <dbReference type="ARBA" id="ARBA00023027"/>
    </source>
</evidence>
<proteinExistence type="inferred from homology"/>
<organism evidence="9 10">
    <name type="scientific">Leucocoprinus leucothites</name>
    <dbReference type="NCBI Taxonomy" id="201217"/>
    <lineage>
        <taxon>Eukaryota</taxon>
        <taxon>Fungi</taxon>
        <taxon>Dikarya</taxon>
        <taxon>Basidiomycota</taxon>
        <taxon>Agaricomycotina</taxon>
        <taxon>Agaricomycetes</taxon>
        <taxon>Agaricomycetidae</taxon>
        <taxon>Agaricales</taxon>
        <taxon>Agaricineae</taxon>
        <taxon>Agaricaceae</taxon>
        <taxon>Leucocoprinus</taxon>
    </lineage>
</organism>
<dbReference type="Gene3D" id="2.60.200.30">
    <property type="entry name" value="Probable inorganic polyphosphate/atp-NAD kinase, domain 2"/>
    <property type="match status" value="1"/>
</dbReference>
<evidence type="ECO:0008006" key="11">
    <source>
        <dbReference type="Google" id="ProtNLM"/>
    </source>
</evidence>
<evidence type="ECO:0000313" key="9">
    <source>
        <dbReference type="EMBL" id="KAF5354957.1"/>
    </source>
</evidence>
<dbReference type="InterPro" id="IPR002504">
    <property type="entry name" value="NADK"/>
</dbReference>
<dbReference type="Pfam" id="PF20143">
    <property type="entry name" value="NAD_kinase_C"/>
    <property type="match status" value="1"/>
</dbReference>
<evidence type="ECO:0000256" key="8">
    <source>
        <dbReference type="SAM" id="MobiDB-lite"/>
    </source>
</evidence>
<dbReference type="SUPFAM" id="SSF111331">
    <property type="entry name" value="NAD kinase/diacylglycerol kinase-like"/>
    <property type="match status" value="1"/>
</dbReference>
<sequence>MFSSICQPPCSRALRYLSTRCLLSTRSLTTASRISSRPLRQPPARRIATSAKSSLPMYHSTKLPLESPKSILIVNKMRTQPVILAIDAFLEHVHTTYPGVRVFHEDRVDIPHGAEVWKPGPHAEKIDLVVTLGGDGTILHASSLFSTGAVPPVLSFSMGTLGFLLPFHIDDFAKALESVFEGKATILNRMRLACTFYNKDLAKKGSDGDDWQVMNEIALHRGSSPHLNTIDIFVDGQHLTEAVSDGLIVSTPTGSTAYSLSAGGPIVHPSLSALVLTPICPRSLSFRPLVFPASSVITLRIGDRSRSPAGVSMDGRTSHVLKPGEYVNVQASPYPVPCINRSSIIEPGDEGEHHEGAGPGKDDDWVRDINNLLQYNATFRSKALLRHSRT</sequence>
<dbReference type="InterPro" id="IPR017437">
    <property type="entry name" value="ATP-NAD_kinase_PpnK-typ_C"/>
</dbReference>
<dbReference type="InterPro" id="IPR016064">
    <property type="entry name" value="NAD/diacylglycerol_kinase_sf"/>
</dbReference>